<keyword evidence="10" id="KW-0492">Microsome</keyword>
<dbReference type="FunFam" id="1.10.630.10:FF:000042">
    <property type="entry name" value="Cytochrome P450"/>
    <property type="match status" value="1"/>
</dbReference>
<dbReference type="AlphaFoldDB" id="A0A4C1XHT9"/>
<dbReference type="PRINTS" id="PR00465">
    <property type="entry name" value="EP450IV"/>
</dbReference>
<gene>
    <name evidence="18" type="primary">CYP6B2</name>
    <name evidence="18" type="ORF">EVAR_54079_1</name>
</gene>
<evidence type="ECO:0000256" key="11">
    <source>
        <dbReference type="ARBA" id="ARBA00023002"/>
    </source>
</evidence>
<keyword evidence="12 16" id="KW-0408">Iron</keyword>
<dbReference type="GO" id="GO:0005789">
    <property type="term" value="C:endoplasmic reticulum membrane"/>
    <property type="evidence" value="ECO:0007669"/>
    <property type="project" value="UniProtKB-SubCell"/>
</dbReference>
<dbReference type="InterPro" id="IPR050476">
    <property type="entry name" value="Insect_CytP450_Detox"/>
</dbReference>
<dbReference type="InterPro" id="IPR002403">
    <property type="entry name" value="Cyt_P450_E_grp-IV"/>
</dbReference>
<evidence type="ECO:0000313" key="19">
    <source>
        <dbReference type="Proteomes" id="UP000299102"/>
    </source>
</evidence>
<evidence type="ECO:0000256" key="1">
    <source>
        <dbReference type="ARBA" id="ARBA00001971"/>
    </source>
</evidence>
<evidence type="ECO:0000256" key="3">
    <source>
        <dbReference type="ARBA" id="ARBA00004174"/>
    </source>
</evidence>
<evidence type="ECO:0000256" key="12">
    <source>
        <dbReference type="ARBA" id="ARBA00023004"/>
    </source>
</evidence>
<sequence length="513" mass="59306">MYPVLVFSAVVTAVAVYYFLTKKYDYWKKKKVPHPKPVPLFGNFGDLIRFKNNFGSTEQSICRQFPDEPLVGAYLGPEPVLIVKDPEMIKLVTTKDFYYFSGRDISDYSDREWVLQNLFDSHGDTWKVLRQNLTPLFSSAKMKNMFYLIENCSKTFENMLEKEINMSRKQEARSLFVRFTMDCISACAFGVDAKVMSESDRNPFFTIGKKIFDPSSIQMGKILFRSISPATFYGLGLKSLPEVVVDFFNSLLLGVFKERKYRHTARNDFVDLILSFADDKYIRGDRMSNLKGDSKEKIKIEVNDNLLVAQCFVFFATGFETSSTIASFALYELAKDSDAQERVRREVVEWLKKRDGRLDYECITGLPFLEQCVDETLRLYPVGGVLTREVAEPYRFPNGLTVERGLKVHLPVFYLHRNPDHFPEPDAFRPERFAPENKYNIKPYTYLPFGEGPRLCIGMRFAKMQMMAGLVTILKRYRVELAEDMPRTIQFEPKSLVTASRHGILLNFIPLTD</sequence>
<comment type="function">
    <text evidence="2">May be involved in the metabolism of insect hormones and in the breakdown of synthetic insecticides.</text>
</comment>
<proteinExistence type="inferred from homology"/>
<evidence type="ECO:0000256" key="4">
    <source>
        <dbReference type="ARBA" id="ARBA00004406"/>
    </source>
</evidence>
<dbReference type="GO" id="GO:0016712">
    <property type="term" value="F:oxidoreductase activity, acting on paired donors, with incorporation or reduction of molecular oxygen, reduced flavin or flavoprotein as one donor, and incorporation of one atom of oxygen"/>
    <property type="evidence" value="ECO:0007669"/>
    <property type="project" value="UniProtKB-EC"/>
</dbReference>
<comment type="catalytic activity">
    <reaction evidence="15">
        <text>an organic molecule + reduced [NADPH--hemoprotein reductase] + O2 = an alcohol + oxidized [NADPH--hemoprotein reductase] + H2O + H(+)</text>
        <dbReference type="Rhea" id="RHEA:17149"/>
        <dbReference type="Rhea" id="RHEA-COMP:11964"/>
        <dbReference type="Rhea" id="RHEA-COMP:11965"/>
        <dbReference type="ChEBI" id="CHEBI:15377"/>
        <dbReference type="ChEBI" id="CHEBI:15378"/>
        <dbReference type="ChEBI" id="CHEBI:15379"/>
        <dbReference type="ChEBI" id="CHEBI:30879"/>
        <dbReference type="ChEBI" id="CHEBI:57618"/>
        <dbReference type="ChEBI" id="CHEBI:58210"/>
        <dbReference type="ChEBI" id="CHEBI:142491"/>
        <dbReference type="EC" id="1.14.14.1"/>
    </reaction>
</comment>
<dbReference type="GO" id="GO:0005506">
    <property type="term" value="F:iron ion binding"/>
    <property type="evidence" value="ECO:0007669"/>
    <property type="project" value="InterPro"/>
</dbReference>
<evidence type="ECO:0000313" key="18">
    <source>
        <dbReference type="EMBL" id="GBP62054.1"/>
    </source>
</evidence>
<dbReference type="PRINTS" id="PR00385">
    <property type="entry name" value="P450"/>
</dbReference>
<dbReference type="EC" id="1.14.14.1" evidence="6"/>
<dbReference type="Proteomes" id="UP000299102">
    <property type="component" value="Unassembled WGS sequence"/>
</dbReference>
<dbReference type="InterPro" id="IPR001128">
    <property type="entry name" value="Cyt_P450"/>
</dbReference>
<dbReference type="Pfam" id="PF00067">
    <property type="entry name" value="p450"/>
    <property type="match status" value="1"/>
</dbReference>
<evidence type="ECO:0000256" key="15">
    <source>
        <dbReference type="ARBA" id="ARBA00047827"/>
    </source>
</evidence>
<dbReference type="Gene3D" id="1.10.630.10">
    <property type="entry name" value="Cytochrome P450"/>
    <property type="match status" value="1"/>
</dbReference>
<evidence type="ECO:0000256" key="8">
    <source>
        <dbReference type="ARBA" id="ARBA00022723"/>
    </source>
</evidence>
<comment type="caution">
    <text evidence="18">The sequence shown here is derived from an EMBL/GenBank/DDBJ whole genome shotgun (WGS) entry which is preliminary data.</text>
</comment>
<dbReference type="InterPro" id="IPR017972">
    <property type="entry name" value="Cyt_P450_CS"/>
</dbReference>
<protein>
    <recommendedName>
        <fullName evidence="6">unspecific monooxygenase</fullName>
        <ecNumber evidence="6">1.14.14.1</ecNumber>
    </recommendedName>
</protein>
<dbReference type="EMBL" id="BGZK01000830">
    <property type="protein sequence ID" value="GBP62054.1"/>
    <property type="molecule type" value="Genomic_DNA"/>
</dbReference>
<accession>A0A4C1XHT9</accession>
<comment type="similarity">
    <text evidence="5 17">Belongs to the cytochrome P450 family.</text>
</comment>
<evidence type="ECO:0000256" key="10">
    <source>
        <dbReference type="ARBA" id="ARBA00022848"/>
    </source>
</evidence>
<evidence type="ECO:0000256" key="16">
    <source>
        <dbReference type="PIRSR" id="PIRSR602403-1"/>
    </source>
</evidence>
<keyword evidence="14" id="KW-0472">Membrane</keyword>
<evidence type="ECO:0000256" key="5">
    <source>
        <dbReference type="ARBA" id="ARBA00010617"/>
    </source>
</evidence>
<keyword evidence="11 17" id="KW-0560">Oxidoreductase</keyword>
<evidence type="ECO:0000256" key="13">
    <source>
        <dbReference type="ARBA" id="ARBA00023033"/>
    </source>
</evidence>
<dbReference type="PROSITE" id="PS00086">
    <property type="entry name" value="CYTOCHROME_P450"/>
    <property type="match status" value="1"/>
</dbReference>
<evidence type="ECO:0000256" key="7">
    <source>
        <dbReference type="ARBA" id="ARBA00022617"/>
    </source>
</evidence>
<dbReference type="STRING" id="151549.A0A4C1XHT9"/>
<dbReference type="InterPro" id="IPR036396">
    <property type="entry name" value="Cyt_P450_sf"/>
</dbReference>
<name>A0A4C1XHT9_EUMVA</name>
<evidence type="ECO:0000256" key="14">
    <source>
        <dbReference type="ARBA" id="ARBA00023136"/>
    </source>
</evidence>
<keyword evidence="13 17" id="KW-0503">Monooxygenase</keyword>
<comment type="cofactor">
    <cofactor evidence="1 16">
        <name>heme</name>
        <dbReference type="ChEBI" id="CHEBI:30413"/>
    </cofactor>
</comment>
<organism evidence="18 19">
    <name type="scientific">Eumeta variegata</name>
    <name type="common">Bagworm moth</name>
    <name type="synonym">Eumeta japonica</name>
    <dbReference type="NCBI Taxonomy" id="151549"/>
    <lineage>
        <taxon>Eukaryota</taxon>
        <taxon>Metazoa</taxon>
        <taxon>Ecdysozoa</taxon>
        <taxon>Arthropoda</taxon>
        <taxon>Hexapoda</taxon>
        <taxon>Insecta</taxon>
        <taxon>Pterygota</taxon>
        <taxon>Neoptera</taxon>
        <taxon>Endopterygota</taxon>
        <taxon>Lepidoptera</taxon>
        <taxon>Glossata</taxon>
        <taxon>Ditrysia</taxon>
        <taxon>Tineoidea</taxon>
        <taxon>Psychidae</taxon>
        <taxon>Oiketicinae</taxon>
        <taxon>Eumeta</taxon>
    </lineage>
</organism>
<dbReference type="SUPFAM" id="SSF48264">
    <property type="entry name" value="Cytochrome P450"/>
    <property type="match status" value="1"/>
</dbReference>
<feature type="binding site" description="axial binding residue" evidence="16">
    <location>
        <position position="456"/>
    </location>
    <ligand>
        <name>heme</name>
        <dbReference type="ChEBI" id="CHEBI:30413"/>
    </ligand>
    <ligandPart>
        <name>Fe</name>
        <dbReference type="ChEBI" id="CHEBI:18248"/>
    </ligandPart>
</feature>
<keyword evidence="9" id="KW-0256">Endoplasmic reticulum</keyword>
<evidence type="ECO:0000256" key="17">
    <source>
        <dbReference type="RuleBase" id="RU000461"/>
    </source>
</evidence>
<dbReference type="PANTHER" id="PTHR24292:SF54">
    <property type="entry name" value="CYP9F3-RELATED"/>
    <property type="match status" value="1"/>
</dbReference>
<keyword evidence="19" id="KW-1185">Reference proteome</keyword>
<evidence type="ECO:0000256" key="9">
    <source>
        <dbReference type="ARBA" id="ARBA00022824"/>
    </source>
</evidence>
<comment type="subcellular location">
    <subcellularLocation>
        <location evidence="4">Endoplasmic reticulum membrane</location>
        <topology evidence="4">Peripheral membrane protein</topology>
    </subcellularLocation>
    <subcellularLocation>
        <location evidence="3">Microsome membrane</location>
        <topology evidence="3">Peripheral membrane protein</topology>
    </subcellularLocation>
</comment>
<evidence type="ECO:0000256" key="6">
    <source>
        <dbReference type="ARBA" id="ARBA00012109"/>
    </source>
</evidence>
<dbReference type="OrthoDB" id="2789670at2759"/>
<dbReference type="PANTHER" id="PTHR24292">
    <property type="entry name" value="CYTOCHROME P450"/>
    <property type="match status" value="1"/>
</dbReference>
<keyword evidence="7 16" id="KW-0349">Heme</keyword>
<keyword evidence="8 16" id="KW-0479">Metal-binding</keyword>
<dbReference type="GO" id="GO:0020037">
    <property type="term" value="F:heme binding"/>
    <property type="evidence" value="ECO:0007669"/>
    <property type="project" value="InterPro"/>
</dbReference>
<evidence type="ECO:0000256" key="2">
    <source>
        <dbReference type="ARBA" id="ARBA00003690"/>
    </source>
</evidence>
<dbReference type="CDD" id="cd11056">
    <property type="entry name" value="CYP6-like"/>
    <property type="match status" value="1"/>
</dbReference>
<reference evidence="18 19" key="1">
    <citation type="journal article" date="2019" name="Commun. Biol.">
        <title>The bagworm genome reveals a unique fibroin gene that provides high tensile strength.</title>
        <authorList>
            <person name="Kono N."/>
            <person name="Nakamura H."/>
            <person name="Ohtoshi R."/>
            <person name="Tomita M."/>
            <person name="Numata K."/>
            <person name="Arakawa K."/>
        </authorList>
    </citation>
    <scope>NUCLEOTIDE SEQUENCE [LARGE SCALE GENOMIC DNA]</scope>
</reference>